<dbReference type="Proteomes" id="UP001177140">
    <property type="component" value="Unassembled WGS sequence"/>
</dbReference>
<evidence type="ECO:0000313" key="2">
    <source>
        <dbReference type="Proteomes" id="UP001177140"/>
    </source>
</evidence>
<reference evidence="1" key="1">
    <citation type="submission" date="2022-03" db="EMBL/GenBank/DDBJ databases">
        <title>A functionally conserved STORR gene fusion in Papaver species that diverged 16.8 million years ago.</title>
        <authorList>
            <person name="Catania T."/>
        </authorList>
    </citation>
    <scope>NUCLEOTIDE SEQUENCE</scope>
    <source>
        <strain evidence="1">S-191538</strain>
    </source>
</reference>
<organism evidence="1 2">
    <name type="scientific">Papaver nudicaule</name>
    <name type="common">Iceland poppy</name>
    <dbReference type="NCBI Taxonomy" id="74823"/>
    <lineage>
        <taxon>Eukaryota</taxon>
        <taxon>Viridiplantae</taxon>
        <taxon>Streptophyta</taxon>
        <taxon>Embryophyta</taxon>
        <taxon>Tracheophyta</taxon>
        <taxon>Spermatophyta</taxon>
        <taxon>Magnoliopsida</taxon>
        <taxon>Ranunculales</taxon>
        <taxon>Papaveraceae</taxon>
        <taxon>Papaveroideae</taxon>
        <taxon>Papaver</taxon>
    </lineage>
</organism>
<evidence type="ECO:0000313" key="1">
    <source>
        <dbReference type="EMBL" id="MCL7035026.1"/>
    </source>
</evidence>
<dbReference type="EMBL" id="JAJJMA010152553">
    <property type="protein sequence ID" value="MCL7035026.1"/>
    <property type="molecule type" value="Genomic_DNA"/>
</dbReference>
<gene>
    <name evidence="1" type="ORF">MKW94_016077</name>
</gene>
<protein>
    <submittedName>
        <fullName evidence="1">Uncharacterized protein</fullName>
    </submittedName>
</protein>
<name>A0AA41SE02_PAPNU</name>
<feature type="non-terminal residue" evidence="1">
    <location>
        <position position="93"/>
    </location>
</feature>
<keyword evidence="2" id="KW-1185">Reference proteome</keyword>
<sequence>RKNLKPNKVTQDMDTDRVSSFVSLFLNKLKSLMVIPFENPCLVCFRKHRQYQVSIVLAGGKQKCIICRNLAQHNLLRRRINNSQSKIDFFLLY</sequence>
<comment type="caution">
    <text evidence="1">The sequence shown here is derived from an EMBL/GenBank/DDBJ whole genome shotgun (WGS) entry which is preliminary data.</text>
</comment>
<dbReference type="AlphaFoldDB" id="A0AA41SE02"/>
<proteinExistence type="predicted"/>
<accession>A0AA41SE02</accession>